<evidence type="ECO:0000259" key="2">
    <source>
        <dbReference type="SMART" id="SM00903"/>
    </source>
</evidence>
<dbReference type="OrthoDB" id="2145000at2759"/>
<dbReference type="Gene3D" id="2.30.110.10">
    <property type="entry name" value="Electron Transport, Fmn-binding Protein, Chain A"/>
    <property type="match status" value="1"/>
</dbReference>
<dbReference type="OMA" id="NVPVRGM"/>
<dbReference type="GeneID" id="14922830"/>
<gene>
    <name evidence="3" type="ORF">ACA1_046120</name>
</gene>
<feature type="region of interest" description="Disordered" evidence="1">
    <location>
        <begin position="225"/>
        <end position="248"/>
    </location>
</feature>
<evidence type="ECO:0000256" key="1">
    <source>
        <dbReference type="SAM" id="MobiDB-lite"/>
    </source>
</evidence>
<dbReference type="PANTHER" id="PTHR43241:SF1">
    <property type="entry name" value="FLAVIN REDUCTASE LIKE DOMAIN-CONTAINING PROTEIN"/>
    <property type="match status" value="1"/>
</dbReference>
<organism evidence="3 4">
    <name type="scientific">Acanthamoeba castellanii (strain ATCC 30010 / Neff)</name>
    <dbReference type="NCBI Taxonomy" id="1257118"/>
    <lineage>
        <taxon>Eukaryota</taxon>
        <taxon>Amoebozoa</taxon>
        <taxon>Discosea</taxon>
        <taxon>Longamoebia</taxon>
        <taxon>Centramoebida</taxon>
        <taxon>Acanthamoebidae</taxon>
        <taxon>Acanthamoeba</taxon>
    </lineage>
</organism>
<sequence length="248" mass="26887">MELEDKSAASSGGIVELTQTSLISRLLYPNPVCMLTVWAGNGEQAPATSAPLPDKAAAVRPRRNVMTISWLTCINNQVGLVFCAVNKRRHTASLLRVGRSFVLNVPVQGMEELVLAVGGCTGKDEDKFDKLNLDLCQPGWTDLDTMIEDGGDRLLAIRPCVAHVVCRVEAVQDKAGHLLLHCRLQRAWVRPDYWNGKNFIPQRPGVPPYFTFLGAQTFGYVWPHPPPSSSSSSSSSSTSSSSSSSSSS</sequence>
<accession>L8HB06</accession>
<feature type="compositionally biased region" description="Low complexity" evidence="1">
    <location>
        <begin position="229"/>
        <end position="248"/>
    </location>
</feature>
<dbReference type="SUPFAM" id="SSF50475">
    <property type="entry name" value="FMN-binding split barrel"/>
    <property type="match status" value="1"/>
</dbReference>
<dbReference type="SMART" id="SM00903">
    <property type="entry name" value="Flavin_Reduct"/>
    <property type="match status" value="1"/>
</dbReference>
<dbReference type="Proteomes" id="UP000011083">
    <property type="component" value="Unassembled WGS sequence"/>
</dbReference>
<dbReference type="InterPro" id="IPR012349">
    <property type="entry name" value="Split_barrel_FMN-bd"/>
</dbReference>
<dbReference type="InterPro" id="IPR002563">
    <property type="entry name" value="Flavin_Rdtase-like_dom"/>
</dbReference>
<keyword evidence="4" id="KW-1185">Reference proteome</keyword>
<dbReference type="GO" id="GO:0010181">
    <property type="term" value="F:FMN binding"/>
    <property type="evidence" value="ECO:0007669"/>
    <property type="project" value="InterPro"/>
</dbReference>
<dbReference type="AlphaFoldDB" id="L8HB06"/>
<evidence type="ECO:0000313" key="3">
    <source>
        <dbReference type="EMBL" id="ELR21913.1"/>
    </source>
</evidence>
<feature type="domain" description="Flavin reductase like" evidence="2">
    <location>
        <begin position="25"/>
        <end position="200"/>
    </location>
</feature>
<dbReference type="KEGG" id="acan:ACA1_046120"/>
<reference evidence="3 4" key="1">
    <citation type="journal article" date="2013" name="Genome Biol.">
        <title>Genome of Acanthamoeba castellanii highlights extensive lateral gene transfer and early evolution of tyrosine kinase signaling.</title>
        <authorList>
            <person name="Clarke M."/>
            <person name="Lohan A.J."/>
            <person name="Liu B."/>
            <person name="Lagkouvardos I."/>
            <person name="Roy S."/>
            <person name="Zafar N."/>
            <person name="Bertelli C."/>
            <person name="Schilde C."/>
            <person name="Kianianmomeni A."/>
            <person name="Burglin T.R."/>
            <person name="Frech C."/>
            <person name="Turcotte B."/>
            <person name="Kopec K.O."/>
            <person name="Synnott J.M."/>
            <person name="Choo C."/>
            <person name="Paponov I."/>
            <person name="Finkler A."/>
            <person name="Soon Heng Tan C."/>
            <person name="Hutchins A.P."/>
            <person name="Weinmeier T."/>
            <person name="Rattei T."/>
            <person name="Chu J.S."/>
            <person name="Gimenez G."/>
            <person name="Irimia M."/>
            <person name="Rigden D.J."/>
            <person name="Fitzpatrick D.A."/>
            <person name="Lorenzo-Morales J."/>
            <person name="Bateman A."/>
            <person name="Chiu C.H."/>
            <person name="Tang P."/>
            <person name="Hegemann P."/>
            <person name="Fromm H."/>
            <person name="Raoult D."/>
            <person name="Greub G."/>
            <person name="Miranda-Saavedra D."/>
            <person name="Chen N."/>
            <person name="Nash P."/>
            <person name="Ginger M.L."/>
            <person name="Horn M."/>
            <person name="Schaap P."/>
            <person name="Caler L."/>
            <person name="Loftus B."/>
        </authorList>
    </citation>
    <scope>NUCLEOTIDE SEQUENCE [LARGE SCALE GENOMIC DNA]</scope>
    <source>
        <strain evidence="3 4">Neff</strain>
    </source>
</reference>
<proteinExistence type="predicted"/>
<dbReference type="InterPro" id="IPR053310">
    <property type="entry name" value="Flavoredoxin-like"/>
</dbReference>
<dbReference type="Pfam" id="PF01613">
    <property type="entry name" value="Flavin_Reduct"/>
    <property type="match status" value="1"/>
</dbReference>
<dbReference type="VEuPathDB" id="AmoebaDB:ACA1_046120"/>
<dbReference type="PANTHER" id="PTHR43241">
    <property type="entry name" value="FLAVIN REDUCTASE DOMAIN PROTEIN"/>
    <property type="match status" value="1"/>
</dbReference>
<protein>
    <recommendedName>
        <fullName evidence="2">Flavin reductase like domain-containing protein</fullName>
    </recommendedName>
</protein>
<dbReference type="RefSeq" id="XP_004347745.1">
    <property type="nucleotide sequence ID" value="XM_004347695.1"/>
</dbReference>
<name>L8HB06_ACACF</name>
<dbReference type="EMBL" id="KB007894">
    <property type="protein sequence ID" value="ELR21913.1"/>
    <property type="molecule type" value="Genomic_DNA"/>
</dbReference>
<evidence type="ECO:0000313" key="4">
    <source>
        <dbReference type="Proteomes" id="UP000011083"/>
    </source>
</evidence>